<evidence type="ECO:0000313" key="2">
    <source>
        <dbReference type="Proteomes" id="UP000290191"/>
    </source>
</evidence>
<dbReference type="STRING" id="877500.GCA_000935065_02777"/>
<dbReference type="Gene3D" id="3.40.50.1240">
    <property type="entry name" value="Phosphoglycerate mutase-like"/>
    <property type="match status" value="1"/>
</dbReference>
<protein>
    <recommendedName>
        <fullName evidence="3">Phosphoglycerate mutase</fullName>
    </recommendedName>
</protein>
<keyword evidence="2" id="KW-1185">Reference proteome</keyword>
<evidence type="ECO:0000313" key="1">
    <source>
        <dbReference type="EMBL" id="RXJ64383.1"/>
    </source>
</evidence>
<organism evidence="1 2">
    <name type="scientific">Halarcobacter anaerophilus</name>
    <dbReference type="NCBI Taxonomy" id="877500"/>
    <lineage>
        <taxon>Bacteria</taxon>
        <taxon>Pseudomonadati</taxon>
        <taxon>Campylobacterota</taxon>
        <taxon>Epsilonproteobacteria</taxon>
        <taxon>Campylobacterales</taxon>
        <taxon>Arcobacteraceae</taxon>
        <taxon>Halarcobacter</taxon>
    </lineage>
</organism>
<comment type="caution">
    <text evidence="1">The sequence shown here is derived from an EMBL/GenBank/DDBJ whole genome shotgun (WGS) entry which is preliminary data.</text>
</comment>
<dbReference type="SMART" id="SM00855">
    <property type="entry name" value="PGAM"/>
    <property type="match status" value="1"/>
</dbReference>
<gene>
    <name evidence="1" type="ORF">CRV06_00035</name>
</gene>
<dbReference type="Proteomes" id="UP000290191">
    <property type="component" value="Unassembled WGS sequence"/>
</dbReference>
<dbReference type="RefSeq" id="WP_129080831.1">
    <property type="nucleotide sequence ID" value="NZ_CP041070.1"/>
</dbReference>
<dbReference type="OrthoDB" id="9781415at2"/>
<dbReference type="InterPro" id="IPR029033">
    <property type="entry name" value="His_PPase_superfam"/>
</dbReference>
<dbReference type="AlphaFoldDB" id="A0A4Q0Y3S8"/>
<accession>A0A4Q0Y3S8</accession>
<proteinExistence type="predicted"/>
<dbReference type="EMBL" id="PDKO01000001">
    <property type="protein sequence ID" value="RXJ64383.1"/>
    <property type="molecule type" value="Genomic_DNA"/>
</dbReference>
<dbReference type="CDD" id="cd07067">
    <property type="entry name" value="HP_PGM_like"/>
    <property type="match status" value="1"/>
</dbReference>
<sequence>MAIITLLRHAPLPLKYQKRYIGHSDINIDLSLTEFSFLDEIKKRDYDLIFSSDLKRCTQTLDLLGLSYKKDKRLREVEFKEEFELKNFEEIEKTDIFDKKYLDSFLAWHGFLCKESFTKFQSRVAEFLKELPKNKDILICSHGGTIKMINSILTKEDYCLTPFSLKYLEKVDINIT</sequence>
<dbReference type="InterPro" id="IPR013078">
    <property type="entry name" value="His_Pase_superF_clade-1"/>
</dbReference>
<reference evidence="1 2" key="1">
    <citation type="submission" date="2017-10" db="EMBL/GenBank/DDBJ databases">
        <title>Genomics of the genus Arcobacter.</title>
        <authorList>
            <person name="Perez-Cataluna A."/>
            <person name="Figueras M.J."/>
        </authorList>
    </citation>
    <scope>NUCLEOTIDE SEQUENCE [LARGE SCALE GENOMIC DNA]</scope>
    <source>
        <strain evidence="1 2">DSM 24636</strain>
    </source>
</reference>
<evidence type="ECO:0008006" key="3">
    <source>
        <dbReference type="Google" id="ProtNLM"/>
    </source>
</evidence>
<dbReference type="Pfam" id="PF00300">
    <property type="entry name" value="His_Phos_1"/>
    <property type="match status" value="1"/>
</dbReference>
<dbReference type="SUPFAM" id="SSF53254">
    <property type="entry name" value="Phosphoglycerate mutase-like"/>
    <property type="match status" value="1"/>
</dbReference>
<name>A0A4Q0Y3S8_9BACT</name>